<keyword evidence="4 11" id="KW-0812">Transmembrane</keyword>
<evidence type="ECO:0000256" key="1">
    <source>
        <dbReference type="ARBA" id="ARBA00022448"/>
    </source>
</evidence>
<dbReference type="InParanoid" id="A0A6C2YTP7"/>
<keyword evidence="5 11" id="KW-0547">Nucleotide-binding</keyword>
<evidence type="ECO:0000256" key="6">
    <source>
        <dbReference type="ARBA" id="ARBA00022840"/>
    </source>
</evidence>
<dbReference type="GO" id="GO:0005524">
    <property type="term" value="F:ATP binding"/>
    <property type="evidence" value="ECO:0007669"/>
    <property type="project" value="UniProtKB-UniRule"/>
</dbReference>
<keyword evidence="13" id="KW-1185">Reference proteome</keyword>
<evidence type="ECO:0000256" key="11">
    <source>
        <dbReference type="HAMAP-Rule" id="MF_00276"/>
    </source>
</evidence>
<dbReference type="FunCoup" id="A0A6C2YTP7">
    <property type="interactions" value="133"/>
</dbReference>
<evidence type="ECO:0000256" key="10">
    <source>
        <dbReference type="ARBA" id="ARBA00023136"/>
    </source>
</evidence>
<keyword evidence="2 11" id="KW-1003">Cell membrane</keyword>
<reference evidence="12" key="1">
    <citation type="submission" date="2019-04" db="EMBL/GenBank/DDBJ databases">
        <authorList>
            <consortium name="Science for Life Laboratories"/>
        </authorList>
    </citation>
    <scope>NUCLEOTIDE SEQUENCE</scope>
    <source>
        <strain evidence="12">MBLW1</strain>
    </source>
</reference>
<dbReference type="PANTHER" id="PTHR30042:SF2">
    <property type="entry name" value="POTASSIUM-TRANSPORTING ATPASE KDPC SUBUNIT"/>
    <property type="match status" value="1"/>
</dbReference>
<keyword evidence="10 11" id="KW-0472">Membrane</keyword>
<comment type="subcellular location">
    <subcellularLocation>
        <location evidence="11">Cell membrane</location>
        <topology evidence="11">Single-pass membrane protein</topology>
    </subcellularLocation>
</comment>
<evidence type="ECO:0000256" key="8">
    <source>
        <dbReference type="ARBA" id="ARBA00022989"/>
    </source>
</evidence>
<dbReference type="InterPro" id="IPR003820">
    <property type="entry name" value="KdpC"/>
</dbReference>
<evidence type="ECO:0000256" key="5">
    <source>
        <dbReference type="ARBA" id="ARBA00022741"/>
    </source>
</evidence>
<dbReference type="PANTHER" id="PTHR30042">
    <property type="entry name" value="POTASSIUM-TRANSPORTING ATPASE C CHAIN"/>
    <property type="match status" value="1"/>
</dbReference>
<organism evidence="12">
    <name type="scientific">Tuwongella immobilis</name>
    <dbReference type="NCBI Taxonomy" id="692036"/>
    <lineage>
        <taxon>Bacteria</taxon>
        <taxon>Pseudomonadati</taxon>
        <taxon>Planctomycetota</taxon>
        <taxon>Planctomycetia</taxon>
        <taxon>Gemmatales</taxon>
        <taxon>Gemmataceae</taxon>
        <taxon>Tuwongella</taxon>
    </lineage>
</organism>
<proteinExistence type="inferred from homology"/>
<dbReference type="GO" id="GO:0008556">
    <property type="term" value="F:P-type potassium transmembrane transporter activity"/>
    <property type="evidence" value="ECO:0007669"/>
    <property type="project" value="InterPro"/>
</dbReference>
<comment type="function">
    <text evidence="11">Part of the high-affinity ATP-driven potassium transport (or Kdp) system, which catalyzes the hydrolysis of ATP coupled with the electrogenic transport of potassium into the cytoplasm. This subunit acts as a catalytic chaperone that increases the ATP-binding affinity of the ATP-hydrolyzing subunit KdpB by the formation of a transient KdpB/KdpC/ATP ternary complex.</text>
</comment>
<dbReference type="HAMAP" id="MF_00276">
    <property type="entry name" value="KdpC"/>
    <property type="match status" value="1"/>
</dbReference>
<keyword evidence="6 11" id="KW-0067">ATP-binding</keyword>
<evidence type="ECO:0000313" key="12">
    <source>
        <dbReference type="EMBL" id="VIP04262.1"/>
    </source>
</evidence>
<dbReference type="AlphaFoldDB" id="A0A6C2YTP7"/>
<dbReference type="RefSeq" id="WP_162659363.1">
    <property type="nucleotide sequence ID" value="NZ_LR593887.1"/>
</dbReference>
<keyword evidence="9 11" id="KW-0406">Ion transport</keyword>
<keyword evidence="3 11" id="KW-0633">Potassium transport</keyword>
<evidence type="ECO:0000256" key="2">
    <source>
        <dbReference type="ARBA" id="ARBA00022475"/>
    </source>
</evidence>
<protein>
    <recommendedName>
        <fullName evidence="11">Potassium-transporting ATPase KdpC subunit</fullName>
    </recommendedName>
    <alternativeName>
        <fullName evidence="11">ATP phosphohydrolase [potassium-transporting] C chain</fullName>
    </alternativeName>
    <alternativeName>
        <fullName evidence="11">Potassium-binding and translocating subunit C</fullName>
    </alternativeName>
    <alternativeName>
        <fullName evidence="11">Potassium-translocating ATPase C chain</fullName>
    </alternativeName>
</protein>
<accession>A0A6C2YTP7</accession>
<comment type="subunit">
    <text evidence="11">The system is composed of three essential subunits: KdpA, KdpB and KdpC.</text>
</comment>
<dbReference type="KEGG" id="tim:GMBLW1_49310"/>
<dbReference type="Proteomes" id="UP000464378">
    <property type="component" value="Chromosome"/>
</dbReference>
<name>A0A6C2YTP7_9BACT</name>
<sequence>MWKHLRANLFLILATLLIGSVAYPLTLLAVGQSLVPHAANGSLLRRDDGTAYGSELVGQAFHGGEWLHPRPSAAGYDASASAGSNWGASNPKLRERALEILAARKEAGLVAADAVTASGSGLDPHISLRNAQGQLPRIAQAWGSKLNQDAATLMPILDGILTQASFVPLSPIGIGEPIVSVLDVNRRLQVRFAAER</sequence>
<keyword evidence="8 11" id="KW-1133">Transmembrane helix</keyword>
<dbReference type="PIRSF" id="PIRSF001296">
    <property type="entry name" value="K_ATPase_KdpC"/>
    <property type="match status" value="1"/>
</dbReference>
<dbReference type="Pfam" id="PF02669">
    <property type="entry name" value="KdpC"/>
    <property type="match status" value="1"/>
</dbReference>
<comment type="similarity">
    <text evidence="11">Belongs to the KdpC family.</text>
</comment>
<dbReference type="GO" id="GO:0005886">
    <property type="term" value="C:plasma membrane"/>
    <property type="evidence" value="ECO:0007669"/>
    <property type="project" value="UniProtKB-SubCell"/>
</dbReference>
<evidence type="ECO:0000256" key="3">
    <source>
        <dbReference type="ARBA" id="ARBA00022538"/>
    </source>
</evidence>
<keyword evidence="1 11" id="KW-0813">Transport</keyword>
<evidence type="ECO:0000256" key="9">
    <source>
        <dbReference type="ARBA" id="ARBA00023065"/>
    </source>
</evidence>
<dbReference type="EMBL" id="LR586016">
    <property type="protein sequence ID" value="VIP04262.1"/>
    <property type="molecule type" value="Genomic_DNA"/>
</dbReference>
<evidence type="ECO:0000256" key="4">
    <source>
        <dbReference type="ARBA" id="ARBA00022692"/>
    </source>
</evidence>
<dbReference type="EMBL" id="LR593887">
    <property type="protein sequence ID" value="VTS05887.1"/>
    <property type="molecule type" value="Genomic_DNA"/>
</dbReference>
<evidence type="ECO:0000256" key="7">
    <source>
        <dbReference type="ARBA" id="ARBA00022958"/>
    </source>
</evidence>
<evidence type="ECO:0000313" key="13">
    <source>
        <dbReference type="Proteomes" id="UP000464378"/>
    </source>
</evidence>
<gene>
    <name evidence="11" type="primary">kdpC</name>
    <name evidence="12" type="ORF">GMBLW1_49310</name>
</gene>
<keyword evidence="7 11" id="KW-0630">Potassium</keyword>